<sequence length="774" mass="87758">MRFRNKPVLFAYFLSFLAIVSTLLVAAWSTMAGRMISLMEKEAEQSIHVSLAHLSSEMDLLIEELNHTVLELCQNPKLSLYKVNSGGYEASLIREELEKYRSSNSIIQVICIHYCDAAYVATSEGFYSRRDYFRYIRNYSQWPETQIYEDLENCAAPYFRPLENVIEGTSVSQYMTYIYPTPSGMAAAGGVFFLIDEQQMQQRISRALGAYEGSVFLFNSEGELLISNQTQDSHLDGTEVARTISQNGDSSFFQTEFGGDSYTVTVASSHGEDYIYAALLPVSQFDAQLEGVRNFNTLILCILLILSIVGVALITTISYRPLNKIVQTIRTAKDPAGAAKNEITLILNGIEDIQKKNAGLTHQVYSGIGYIRNYALWLLLYGHSQSVSGEIFQNLLELANIPDTQREYAVSLFKKKSSPEPDKQGAEMQYLIQYGVQDALKELVEQTDAGYCVELPDQNVTALILQVSRGQNDWKEELEETLSAILDHIQKNFQYDCYTGVGSPVALAELVQSFEQAQKALVQSVIKNLNGVQFWEEGQPAPSSFLMPLKQEIDLITAVKRGDAEACRCEMEKIVQQLKNSSFPPHTIQFIWSGLMTHLWQALGDLNIDLGAQYLLQLQQLSARRMQPLEYLEQETISLLDEVCQIVQKKKRSRNHGLYTDILNFLDANYSDPSLNVETVASRFQISASYLSRFFREQHGETLSRYLDDLRMNRAKHLLRTSSAKIREIIQECGYADEANFIRKFKKQEGITPMQYREAAFTNNIKENQEESEP</sequence>
<dbReference type="Pfam" id="PF17853">
    <property type="entry name" value="GGDEF_2"/>
    <property type="match status" value="1"/>
</dbReference>
<evidence type="ECO:0000256" key="4">
    <source>
        <dbReference type="SAM" id="Phobius"/>
    </source>
</evidence>
<accession>A0A9D1FKZ1</accession>
<name>A0A9D1FKZ1_9FIRM</name>
<keyword evidence="4" id="KW-0472">Membrane</keyword>
<dbReference type="SUPFAM" id="SSF46689">
    <property type="entry name" value="Homeodomain-like"/>
    <property type="match status" value="1"/>
</dbReference>
<dbReference type="PROSITE" id="PS00041">
    <property type="entry name" value="HTH_ARAC_FAMILY_1"/>
    <property type="match status" value="1"/>
</dbReference>
<dbReference type="InterPro" id="IPR041522">
    <property type="entry name" value="CdaR_GGDEF"/>
</dbReference>
<dbReference type="GO" id="GO:0003700">
    <property type="term" value="F:DNA-binding transcription factor activity"/>
    <property type="evidence" value="ECO:0007669"/>
    <property type="project" value="InterPro"/>
</dbReference>
<evidence type="ECO:0000256" key="2">
    <source>
        <dbReference type="ARBA" id="ARBA00023125"/>
    </source>
</evidence>
<dbReference type="PRINTS" id="PR00032">
    <property type="entry name" value="HTHARAC"/>
</dbReference>
<keyword evidence="1" id="KW-0805">Transcription regulation</keyword>
<comment type="caution">
    <text evidence="6">The sequence shown here is derived from an EMBL/GenBank/DDBJ whole genome shotgun (WGS) entry which is preliminary data.</text>
</comment>
<dbReference type="AlphaFoldDB" id="A0A9D1FKZ1"/>
<reference evidence="6" key="1">
    <citation type="submission" date="2020-10" db="EMBL/GenBank/DDBJ databases">
        <authorList>
            <person name="Gilroy R."/>
        </authorList>
    </citation>
    <scope>NUCLEOTIDE SEQUENCE</scope>
    <source>
        <strain evidence="6">CHK199-13235</strain>
    </source>
</reference>
<dbReference type="PANTHER" id="PTHR43280">
    <property type="entry name" value="ARAC-FAMILY TRANSCRIPTIONAL REGULATOR"/>
    <property type="match status" value="1"/>
</dbReference>
<gene>
    <name evidence="6" type="ORF">IAB51_02875</name>
</gene>
<dbReference type="SMART" id="SM00342">
    <property type="entry name" value="HTH_ARAC"/>
    <property type="match status" value="1"/>
</dbReference>
<keyword evidence="4" id="KW-1133">Transmembrane helix</keyword>
<reference evidence="6" key="2">
    <citation type="journal article" date="2021" name="PeerJ">
        <title>Extensive microbial diversity within the chicken gut microbiome revealed by metagenomics and culture.</title>
        <authorList>
            <person name="Gilroy R."/>
            <person name="Ravi A."/>
            <person name="Getino M."/>
            <person name="Pursley I."/>
            <person name="Horton D.L."/>
            <person name="Alikhan N.F."/>
            <person name="Baker D."/>
            <person name="Gharbi K."/>
            <person name="Hall N."/>
            <person name="Watson M."/>
            <person name="Adriaenssens E.M."/>
            <person name="Foster-Nyarko E."/>
            <person name="Jarju S."/>
            <person name="Secka A."/>
            <person name="Antonio M."/>
            <person name="Oren A."/>
            <person name="Chaudhuri R.R."/>
            <person name="La Ragione R."/>
            <person name="Hildebrand F."/>
            <person name="Pallen M.J."/>
        </authorList>
    </citation>
    <scope>NUCLEOTIDE SEQUENCE</scope>
    <source>
        <strain evidence="6">CHK199-13235</strain>
    </source>
</reference>
<keyword evidence="2" id="KW-0238">DNA-binding</keyword>
<feature type="transmembrane region" description="Helical" evidence="4">
    <location>
        <begin position="298"/>
        <end position="319"/>
    </location>
</feature>
<dbReference type="PROSITE" id="PS01124">
    <property type="entry name" value="HTH_ARAC_FAMILY_2"/>
    <property type="match status" value="1"/>
</dbReference>
<organism evidence="6 7">
    <name type="scientific">Candidatus Merdivicinus excrementipullorum</name>
    <dbReference type="NCBI Taxonomy" id="2840867"/>
    <lineage>
        <taxon>Bacteria</taxon>
        <taxon>Bacillati</taxon>
        <taxon>Bacillota</taxon>
        <taxon>Clostridia</taxon>
        <taxon>Eubacteriales</taxon>
        <taxon>Oscillospiraceae</taxon>
        <taxon>Oscillospiraceae incertae sedis</taxon>
        <taxon>Candidatus Merdivicinus</taxon>
    </lineage>
</organism>
<feature type="domain" description="HTH araC/xylS-type" evidence="5">
    <location>
        <begin position="660"/>
        <end position="759"/>
    </location>
</feature>
<dbReference type="Gene3D" id="1.10.10.60">
    <property type="entry name" value="Homeodomain-like"/>
    <property type="match status" value="2"/>
</dbReference>
<dbReference type="InterPro" id="IPR018062">
    <property type="entry name" value="HTH_AraC-typ_CS"/>
</dbReference>
<dbReference type="GO" id="GO:0043565">
    <property type="term" value="F:sequence-specific DNA binding"/>
    <property type="evidence" value="ECO:0007669"/>
    <property type="project" value="InterPro"/>
</dbReference>
<dbReference type="Proteomes" id="UP000824002">
    <property type="component" value="Unassembled WGS sequence"/>
</dbReference>
<dbReference type="PANTHER" id="PTHR43280:SF10">
    <property type="entry name" value="REGULATORY PROTEIN POCR"/>
    <property type="match status" value="1"/>
</dbReference>
<keyword evidence="3" id="KW-0804">Transcription</keyword>
<evidence type="ECO:0000256" key="3">
    <source>
        <dbReference type="ARBA" id="ARBA00023163"/>
    </source>
</evidence>
<feature type="transmembrane region" description="Helical" evidence="4">
    <location>
        <begin position="177"/>
        <end position="195"/>
    </location>
</feature>
<dbReference type="InterPro" id="IPR009057">
    <property type="entry name" value="Homeodomain-like_sf"/>
</dbReference>
<evidence type="ECO:0000256" key="1">
    <source>
        <dbReference type="ARBA" id="ARBA00023015"/>
    </source>
</evidence>
<evidence type="ECO:0000313" key="6">
    <source>
        <dbReference type="EMBL" id="HIS75731.1"/>
    </source>
</evidence>
<dbReference type="Pfam" id="PF12833">
    <property type="entry name" value="HTH_18"/>
    <property type="match status" value="1"/>
</dbReference>
<protein>
    <submittedName>
        <fullName evidence="6">Helix-turn-helix domain-containing protein</fullName>
    </submittedName>
</protein>
<evidence type="ECO:0000259" key="5">
    <source>
        <dbReference type="PROSITE" id="PS01124"/>
    </source>
</evidence>
<keyword evidence="4" id="KW-0812">Transmembrane</keyword>
<evidence type="ECO:0000313" key="7">
    <source>
        <dbReference type="Proteomes" id="UP000824002"/>
    </source>
</evidence>
<proteinExistence type="predicted"/>
<dbReference type="InterPro" id="IPR018060">
    <property type="entry name" value="HTH_AraC"/>
</dbReference>
<dbReference type="InterPro" id="IPR020449">
    <property type="entry name" value="Tscrpt_reg_AraC-type_HTH"/>
</dbReference>
<dbReference type="EMBL" id="DVJP01000023">
    <property type="protein sequence ID" value="HIS75731.1"/>
    <property type="molecule type" value="Genomic_DNA"/>
</dbReference>